<dbReference type="RefSeq" id="XP_062719770.1">
    <property type="nucleotide sequence ID" value="XM_062869485.1"/>
</dbReference>
<comment type="similarity">
    <text evidence="2">Belongs to the MAK10 family.</text>
</comment>
<protein>
    <submittedName>
        <fullName evidence="6">Mak10 subunit, NatC N-terminal acetyltransferase-domain-containing protein</fullName>
    </submittedName>
</protein>
<dbReference type="EMBL" id="JAUDZG010000005">
    <property type="protein sequence ID" value="KAK3303990.1"/>
    <property type="molecule type" value="Genomic_DNA"/>
</dbReference>
<keyword evidence="3" id="KW-0963">Cytoplasm</keyword>
<evidence type="ECO:0000313" key="6">
    <source>
        <dbReference type="EMBL" id="KAK3303990.1"/>
    </source>
</evidence>
<organism evidence="6 7">
    <name type="scientific">Chaetomium strumarium</name>
    <dbReference type="NCBI Taxonomy" id="1170767"/>
    <lineage>
        <taxon>Eukaryota</taxon>
        <taxon>Fungi</taxon>
        <taxon>Dikarya</taxon>
        <taxon>Ascomycota</taxon>
        <taxon>Pezizomycotina</taxon>
        <taxon>Sordariomycetes</taxon>
        <taxon>Sordariomycetidae</taxon>
        <taxon>Sordariales</taxon>
        <taxon>Chaetomiaceae</taxon>
        <taxon>Chaetomium</taxon>
    </lineage>
</organism>
<comment type="subcellular location">
    <subcellularLocation>
        <location evidence="1">Cytoplasm</location>
    </subcellularLocation>
</comment>
<reference evidence="6" key="2">
    <citation type="submission" date="2023-06" db="EMBL/GenBank/DDBJ databases">
        <authorList>
            <consortium name="Lawrence Berkeley National Laboratory"/>
            <person name="Mondo S.J."/>
            <person name="Hensen N."/>
            <person name="Bonometti L."/>
            <person name="Westerberg I."/>
            <person name="Brannstrom I.O."/>
            <person name="Guillou S."/>
            <person name="Cros-Aarteil S."/>
            <person name="Calhoun S."/>
            <person name="Haridas S."/>
            <person name="Kuo A."/>
            <person name="Pangilinan J."/>
            <person name="Riley R."/>
            <person name="Labutti K."/>
            <person name="Andreopoulos B."/>
            <person name="Lipzen A."/>
            <person name="Chen C."/>
            <person name="Yanf M."/>
            <person name="Daum C."/>
            <person name="Ng V."/>
            <person name="Clum A."/>
            <person name="Steindorff A."/>
            <person name="Ohm R."/>
            <person name="Martin F."/>
            <person name="Silar P."/>
            <person name="Natvig D."/>
            <person name="Lalanne C."/>
            <person name="Gautier V."/>
            <person name="Ament-Velasquez S.L."/>
            <person name="Kruys A."/>
            <person name="Hutchinson M.I."/>
            <person name="Powell A.J."/>
            <person name="Barry K."/>
            <person name="Miller A.N."/>
            <person name="Grigoriev I.V."/>
            <person name="Debuchy R."/>
            <person name="Gladieux P."/>
            <person name="Thoren M.H."/>
            <person name="Johannesson H."/>
        </authorList>
    </citation>
    <scope>NUCLEOTIDE SEQUENCE</scope>
    <source>
        <strain evidence="6">CBS 333.67</strain>
    </source>
</reference>
<dbReference type="InterPro" id="IPR057982">
    <property type="entry name" value="TPR_NAA35"/>
</dbReference>
<name>A0AAJ0GQE2_9PEZI</name>
<dbReference type="GeneID" id="87888314"/>
<evidence type="ECO:0000256" key="1">
    <source>
        <dbReference type="ARBA" id="ARBA00004496"/>
    </source>
</evidence>
<dbReference type="InterPro" id="IPR057983">
    <property type="entry name" value="NAA35-like_N"/>
</dbReference>
<feature type="domain" description="NAA35-like N-terminal" evidence="4">
    <location>
        <begin position="66"/>
        <end position="228"/>
    </location>
</feature>
<keyword evidence="7" id="KW-1185">Reference proteome</keyword>
<dbReference type="Proteomes" id="UP001273166">
    <property type="component" value="Unassembled WGS sequence"/>
</dbReference>
<dbReference type="PANTHER" id="PTHR21373:SF0">
    <property type="entry name" value="N-ALPHA-ACETYLTRANSFERASE 35, NATC AUXILIARY SUBUNIT"/>
    <property type="match status" value="1"/>
</dbReference>
<reference evidence="6" key="1">
    <citation type="journal article" date="2023" name="Mol. Phylogenet. Evol.">
        <title>Genome-scale phylogeny and comparative genomics of the fungal order Sordariales.</title>
        <authorList>
            <person name="Hensen N."/>
            <person name="Bonometti L."/>
            <person name="Westerberg I."/>
            <person name="Brannstrom I.O."/>
            <person name="Guillou S."/>
            <person name="Cros-Aarteil S."/>
            <person name="Calhoun S."/>
            <person name="Haridas S."/>
            <person name="Kuo A."/>
            <person name="Mondo S."/>
            <person name="Pangilinan J."/>
            <person name="Riley R."/>
            <person name="LaButti K."/>
            <person name="Andreopoulos B."/>
            <person name="Lipzen A."/>
            <person name="Chen C."/>
            <person name="Yan M."/>
            <person name="Daum C."/>
            <person name="Ng V."/>
            <person name="Clum A."/>
            <person name="Steindorff A."/>
            <person name="Ohm R.A."/>
            <person name="Martin F."/>
            <person name="Silar P."/>
            <person name="Natvig D.O."/>
            <person name="Lalanne C."/>
            <person name="Gautier V."/>
            <person name="Ament-Velasquez S.L."/>
            <person name="Kruys A."/>
            <person name="Hutchinson M.I."/>
            <person name="Powell A.J."/>
            <person name="Barry K."/>
            <person name="Miller A.N."/>
            <person name="Grigoriev I.V."/>
            <person name="Debuchy R."/>
            <person name="Gladieux P."/>
            <person name="Hiltunen Thoren M."/>
            <person name="Johannesson H."/>
        </authorList>
    </citation>
    <scope>NUCLEOTIDE SEQUENCE</scope>
    <source>
        <strain evidence="6">CBS 333.67</strain>
    </source>
</reference>
<evidence type="ECO:0000256" key="2">
    <source>
        <dbReference type="ARBA" id="ARBA00006289"/>
    </source>
</evidence>
<evidence type="ECO:0000313" key="7">
    <source>
        <dbReference type="Proteomes" id="UP001273166"/>
    </source>
</evidence>
<comment type="caution">
    <text evidence="6">The sequence shown here is derived from an EMBL/GenBank/DDBJ whole genome shotgun (WGS) entry which is preliminary data.</text>
</comment>
<gene>
    <name evidence="6" type="ORF">B0T15DRAFT_535183</name>
</gene>
<dbReference type="AlphaFoldDB" id="A0AAJ0GQE2"/>
<feature type="domain" description="NAA35-like TPR repeats" evidence="5">
    <location>
        <begin position="347"/>
        <end position="759"/>
    </location>
</feature>
<dbReference type="InterPro" id="IPR007244">
    <property type="entry name" value="Naa35_N"/>
</dbReference>
<dbReference type="Pfam" id="PF04112">
    <property type="entry name" value="Mak10"/>
    <property type="match status" value="1"/>
</dbReference>
<proteinExistence type="inferred from homology"/>
<evidence type="ECO:0000259" key="4">
    <source>
        <dbReference type="Pfam" id="PF04112"/>
    </source>
</evidence>
<dbReference type="GO" id="GO:0031417">
    <property type="term" value="C:NatC complex"/>
    <property type="evidence" value="ECO:0007669"/>
    <property type="project" value="InterPro"/>
</dbReference>
<accession>A0AAJ0GQE2</accession>
<evidence type="ECO:0000259" key="5">
    <source>
        <dbReference type="Pfam" id="PF25789"/>
    </source>
</evidence>
<sequence>MDPSHDDDGDGMSRQLADLGLGQPFVGGPHFNALDEPPPPPRISSEGVVAVDITQKFLSAASSLEPGELVKDGYFTLFESVGALEVMDPKMDSGCLAPGETLDEGYDVTRPLLPSEVVGIIDQLLSLEMAWHLGYPLSQSLFTSVYIERMLQLAPTTVQEADFIKGRSSDAPRDPMLGALRAYCLGLLKSCSFVNQRIKGEHYYEEEDFVTNTYHRSLLDNLDIYEVRDEIMAARKVIHDLRSTLTEEMAHALGFRLELRTAFLRAIELFQLRSNPDSLSLPWSHMQEVWETINKTRHLGKSVPEAFSTKIQRRLASTMPPRPIVQPSPEETYKHFKKLIADGANVPKVLNYVDSQTLLTFVMTFQAQKPQPLVYIRALLQNFLFQDMVVLGRLSIRQILDNDLCTIVLPCSILLDPSNDDVESPHHPRYAIAHQMELFRQRAAQSYLDIFRTFCQNRCRVRRTLYHMLQDWETVQLDAEEVDQLLQAQIEEKPVIYPPSTGVPSYSLPLSSWAYHYKLRLMQWTVQLGFELDIYQPDELAGMYWYLGYLAKCHVQHAERIKFFIKHRVEADANNKINNINNKTAAQYTRCKSYLYLTVLEAAITTELAEALTNLYAALSRLGLIVPPPRPYSTDALRYEVRMKPFAPIGLPELPSFEVFRRHVTQPNTPTAELLETAAKAAADAKGGLEAVAKMGESEAFAVGCHDRWLRSIKDWTKAAIAAGVAIGTVKRAVANGRVKGLKVEVQPSEKGYHPWWVVPKVKEQR</sequence>
<evidence type="ECO:0000256" key="3">
    <source>
        <dbReference type="ARBA" id="ARBA00022490"/>
    </source>
</evidence>
<dbReference type="Pfam" id="PF25789">
    <property type="entry name" value="TPR_NAA35"/>
    <property type="match status" value="1"/>
</dbReference>
<dbReference type="PANTHER" id="PTHR21373">
    <property type="entry name" value="GLUCOSE REPRESSIBLE PROTEIN MAK10"/>
    <property type="match status" value="1"/>
</dbReference>